<sequence length="133" mass="14471">MFYEDLNVWKKSTNQACAVVQIIGMCDNNALKDRITTTALAIPTSIAHGQNRRDKTECIRYLERAIGSNAELATQLTIGQQAGLIDPQACKELLEENNVIGRMLGSLIRAKRNQGQAKTNGQSAPNQAQANSG</sequence>
<feature type="compositionally biased region" description="Polar residues" evidence="1">
    <location>
        <begin position="113"/>
        <end position="133"/>
    </location>
</feature>
<dbReference type="PANTHER" id="PTHR38471">
    <property type="entry name" value="FOUR HELIX BUNDLE PROTEIN"/>
    <property type="match status" value="1"/>
</dbReference>
<reference evidence="2" key="2">
    <citation type="submission" date="2023-01" db="EMBL/GenBank/DDBJ databases">
        <title>Draft genome sequence of Paraferrimonas sedimenticola strain NBRC 101628.</title>
        <authorList>
            <person name="Sun Q."/>
            <person name="Mori K."/>
        </authorList>
    </citation>
    <scope>NUCLEOTIDE SEQUENCE</scope>
    <source>
        <strain evidence="2">NBRC 101628</strain>
    </source>
</reference>
<evidence type="ECO:0000313" key="2">
    <source>
        <dbReference type="EMBL" id="GLP94946.1"/>
    </source>
</evidence>
<name>A0AA37VST1_9GAMM</name>
<feature type="region of interest" description="Disordered" evidence="1">
    <location>
        <begin position="112"/>
        <end position="133"/>
    </location>
</feature>
<dbReference type="RefSeq" id="WP_169902974.1">
    <property type="nucleotide sequence ID" value="NZ_BSNC01000001.1"/>
</dbReference>
<protein>
    <recommendedName>
        <fullName evidence="4">Four helix bundle protein</fullName>
    </recommendedName>
</protein>
<dbReference type="Proteomes" id="UP001161422">
    <property type="component" value="Unassembled WGS sequence"/>
</dbReference>
<dbReference type="PANTHER" id="PTHR38471:SF2">
    <property type="entry name" value="FOUR HELIX BUNDLE PROTEIN"/>
    <property type="match status" value="1"/>
</dbReference>
<evidence type="ECO:0000313" key="3">
    <source>
        <dbReference type="Proteomes" id="UP001161422"/>
    </source>
</evidence>
<evidence type="ECO:0000256" key="1">
    <source>
        <dbReference type="SAM" id="MobiDB-lite"/>
    </source>
</evidence>
<dbReference type="InterPro" id="IPR036583">
    <property type="entry name" value="23S_rRNA_IVS_sf"/>
</dbReference>
<dbReference type="NCBIfam" id="TIGR02436">
    <property type="entry name" value="four helix bundle protein"/>
    <property type="match status" value="1"/>
</dbReference>
<keyword evidence="3" id="KW-1185">Reference proteome</keyword>
<accession>A0AA37VST1</accession>
<dbReference type="Pfam" id="PF05635">
    <property type="entry name" value="23S_rRNA_IVP"/>
    <property type="match status" value="1"/>
</dbReference>
<dbReference type="AlphaFoldDB" id="A0AA37VST1"/>
<comment type="caution">
    <text evidence="2">The sequence shown here is derived from an EMBL/GenBank/DDBJ whole genome shotgun (WGS) entry which is preliminary data.</text>
</comment>
<proteinExistence type="predicted"/>
<dbReference type="EMBL" id="BSNC01000001">
    <property type="protein sequence ID" value="GLP94946.1"/>
    <property type="molecule type" value="Genomic_DNA"/>
</dbReference>
<reference evidence="2" key="1">
    <citation type="journal article" date="2014" name="Int. J. Syst. Evol. Microbiol.">
        <title>Complete genome sequence of Corynebacterium casei LMG S-19264T (=DSM 44701T), isolated from a smear-ripened cheese.</title>
        <authorList>
            <consortium name="US DOE Joint Genome Institute (JGI-PGF)"/>
            <person name="Walter F."/>
            <person name="Albersmeier A."/>
            <person name="Kalinowski J."/>
            <person name="Ruckert C."/>
        </authorList>
    </citation>
    <scope>NUCLEOTIDE SEQUENCE</scope>
    <source>
        <strain evidence="2">NBRC 101628</strain>
    </source>
</reference>
<gene>
    <name evidence="2" type="ORF">GCM10007895_02520</name>
</gene>
<organism evidence="2 3">
    <name type="scientific">Paraferrimonas sedimenticola</name>
    <dbReference type="NCBI Taxonomy" id="375674"/>
    <lineage>
        <taxon>Bacteria</taxon>
        <taxon>Pseudomonadati</taxon>
        <taxon>Pseudomonadota</taxon>
        <taxon>Gammaproteobacteria</taxon>
        <taxon>Alteromonadales</taxon>
        <taxon>Ferrimonadaceae</taxon>
        <taxon>Paraferrimonas</taxon>
    </lineage>
</organism>
<dbReference type="InterPro" id="IPR012657">
    <property type="entry name" value="23S_rRNA-intervening_sequence"/>
</dbReference>
<dbReference type="Gene3D" id="1.20.1440.60">
    <property type="entry name" value="23S rRNA-intervening sequence"/>
    <property type="match status" value="1"/>
</dbReference>
<evidence type="ECO:0008006" key="4">
    <source>
        <dbReference type="Google" id="ProtNLM"/>
    </source>
</evidence>
<dbReference type="SUPFAM" id="SSF158446">
    <property type="entry name" value="IVS-encoded protein-like"/>
    <property type="match status" value="1"/>
</dbReference>